<accession>A0ABD3WD89</accession>
<keyword evidence="3" id="KW-1185">Reference proteome</keyword>
<feature type="compositionally biased region" description="Polar residues" evidence="1">
    <location>
        <begin position="16"/>
        <end position="27"/>
    </location>
</feature>
<feature type="compositionally biased region" description="Basic and acidic residues" evidence="1">
    <location>
        <begin position="63"/>
        <end position="80"/>
    </location>
</feature>
<evidence type="ECO:0000256" key="1">
    <source>
        <dbReference type="SAM" id="MobiDB-lite"/>
    </source>
</evidence>
<dbReference type="Proteomes" id="UP001634394">
    <property type="component" value="Unassembled WGS sequence"/>
</dbReference>
<evidence type="ECO:0000313" key="2">
    <source>
        <dbReference type="EMBL" id="KAL3871881.1"/>
    </source>
</evidence>
<gene>
    <name evidence="2" type="ORF">ACJMK2_039853</name>
</gene>
<dbReference type="AlphaFoldDB" id="A0ABD3WD89"/>
<evidence type="ECO:0000313" key="3">
    <source>
        <dbReference type="Proteomes" id="UP001634394"/>
    </source>
</evidence>
<feature type="region of interest" description="Disordered" evidence="1">
    <location>
        <begin position="1"/>
        <end position="80"/>
    </location>
</feature>
<reference evidence="2 3" key="1">
    <citation type="submission" date="2024-11" db="EMBL/GenBank/DDBJ databases">
        <title>Chromosome-level genome assembly of the freshwater bivalve Anodonta woodiana.</title>
        <authorList>
            <person name="Chen X."/>
        </authorList>
    </citation>
    <scope>NUCLEOTIDE SEQUENCE [LARGE SCALE GENOMIC DNA]</scope>
    <source>
        <strain evidence="2">MN2024</strain>
        <tissue evidence="2">Gills</tissue>
    </source>
</reference>
<sequence length="80" mass="8999">PSKKPSHREGLHMTDLASTSKGNNYNEESTRGNYLIPKNLYTPSNQRQVPDISQPIPTNPSNRVKDESHIYDTTKDCDVA</sequence>
<comment type="caution">
    <text evidence="2">The sequence shown here is derived from an EMBL/GenBank/DDBJ whole genome shotgun (WGS) entry which is preliminary data.</text>
</comment>
<dbReference type="EMBL" id="JBJQND010000007">
    <property type="protein sequence ID" value="KAL3871881.1"/>
    <property type="molecule type" value="Genomic_DNA"/>
</dbReference>
<name>A0ABD3WD89_SINWO</name>
<protein>
    <submittedName>
        <fullName evidence="2">Uncharacterized protein</fullName>
    </submittedName>
</protein>
<proteinExistence type="predicted"/>
<feature type="non-terminal residue" evidence="2">
    <location>
        <position position="1"/>
    </location>
</feature>
<organism evidence="2 3">
    <name type="scientific">Sinanodonta woodiana</name>
    <name type="common">Chinese pond mussel</name>
    <name type="synonym">Anodonta woodiana</name>
    <dbReference type="NCBI Taxonomy" id="1069815"/>
    <lineage>
        <taxon>Eukaryota</taxon>
        <taxon>Metazoa</taxon>
        <taxon>Spiralia</taxon>
        <taxon>Lophotrochozoa</taxon>
        <taxon>Mollusca</taxon>
        <taxon>Bivalvia</taxon>
        <taxon>Autobranchia</taxon>
        <taxon>Heteroconchia</taxon>
        <taxon>Palaeoheterodonta</taxon>
        <taxon>Unionida</taxon>
        <taxon>Unionoidea</taxon>
        <taxon>Unionidae</taxon>
        <taxon>Unioninae</taxon>
        <taxon>Sinanodonta</taxon>
    </lineage>
</organism>